<dbReference type="InterPro" id="IPR001067">
    <property type="entry name" value="Nuc_translocat"/>
</dbReference>
<organism evidence="10">
    <name type="scientific">Nilaparvata lugens</name>
    <name type="common">Brown planthopper</name>
    <dbReference type="NCBI Taxonomy" id="108931"/>
    <lineage>
        <taxon>Eukaryota</taxon>
        <taxon>Metazoa</taxon>
        <taxon>Ecdysozoa</taxon>
        <taxon>Arthropoda</taxon>
        <taxon>Hexapoda</taxon>
        <taxon>Insecta</taxon>
        <taxon>Pterygota</taxon>
        <taxon>Neoptera</taxon>
        <taxon>Paraneoptera</taxon>
        <taxon>Hemiptera</taxon>
        <taxon>Auchenorrhyncha</taxon>
        <taxon>Fulgoroidea</taxon>
        <taxon>Delphacidae</taxon>
        <taxon>Delphacinae</taxon>
        <taxon>Nilaparvata</taxon>
    </lineage>
</organism>
<evidence type="ECO:0000256" key="2">
    <source>
        <dbReference type="ARBA" id="ARBA00022737"/>
    </source>
</evidence>
<evidence type="ECO:0000259" key="9">
    <source>
        <dbReference type="PROSITE" id="PS50888"/>
    </source>
</evidence>
<comment type="subcellular location">
    <subcellularLocation>
        <location evidence="1">Nucleus</location>
    </subcellularLocation>
</comment>
<dbReference type="SMART" id="SM00353">
    <property type="entry name" value="HLH"/>
    <property type="match status" value="1"/>
</dbReference>
<dbReference type="GO" id="GO:0046983">
    <property type="term" value="F:protein dimerization activity"/>
    <property type="evidence" value="ECO:0007669"/>
    <property type="project" value="InterPro"/>
</dbReference>
<dbReference type="CDD" id="cd19726">
    <property type="entry name" value="bHLH-PAS_cycle_like"/>
    <property type="match status" value="1"/>
</dbReference>
<dbReference type="GO" id="GO:0005634">
    <property type="term" value="C:nucleus"/>
    <property type="evidence" value="ECO:0007669"/>
    <property type="project" value="UniProtKB-SubCell"/>
</dbReference>
<dbReference type="GO" id="GO:0045944">
    <property type="term" value="P:positive regulation of transcription by RNA polymerase II"/>
    <property type="evidence" value="ECO:0007669"/>
    <property type="project" value="UniProtKB-ARBA"/>
</dbReference>
<dbReference type="EMBL" id="KU510394">
    <property type="protein sequence ID" value="ANP21801.1"/>
    <property type="molecule type" value="mRNA"/>
</dbReference>
<dbReference type="PRINTS" id="PR00785">
    <property type="entry name" value="NCTRNSLOCATR"/>
</dbReference>
<evidence type="ECO:0000256" key="6">
    <source>
        <dbReference type="ARBA" id="ARBA00023242"/>
    </source>
</evidence>
<feature type="domain" description="BHLH" evidence="9">
    <location>
        <begin position="83"/>
        <end position="136"/>
    </location>
</feature>
<dbReference type="GO" id="GO:0005737">
    <property type="term" value="C:cytoplasm"/>
    <property type="evidence" value="ECO:0007669"/>
    <property type="project" value="InterPro"/>
</dbReference>
<dbReference type="PANTHER" id="PTHR23042">
    <property type="entry name" value="CIRCADIAN PROTEIN CLOCK/ARNT/BMAL/PAS"/>
    <property type="match status" value="1"/>
</dbReference>
<dbReference type="Pfam" id="PF00010">
    <property type="entry name" value="HLH"/>
    <property type="match status" value="1"/>
</dbReference>
<dbReference type="InterPro" id="IPR036638">
    <property type="entry name" value="HLH_DNA-bd_sf"/>
</dbReference>
<dbReference type="GO" id="GO:0003677">
    <property type="term" value="F:DNA binding"/>
    <property type="evidence" value="ECO:0007669"/>
    <property type="project" value="UniProtKB-KW"/>
</dbReference>
<dbReference type="Gene3D" id="4.10.280.10">
    <property type="entry name" value="Helix-loop-helix DNA-binding domain"/>
    <property type="match status" value="1"/>
</dbReference>
<dbReference type="InterPro" id="IPR050933">
    <property type="entry name" value="Circadian_TF"/>
</dbReference>
<dbReference type="SMART" id="SM00091">
    <property type="entry name" value="PAS"/>
    <property type="match status" value="2"/>
</dbReference>
<dbReference type="InterPro" id="IPR000014">
    <property type="entry name" value="PAS"/>
</dbReference>
<dbReference type="SUPFAM" id="SSF55785">
    <property type="entry name" value="PYP-like sensor domain (PAS domain)"/>
    <property type="match status" value="2"/>
</dbReference>
<keyword evidence="4" id="KW-0238">DNA-binding</keyword>
<feature type="compositionally biased region" description="Low complexity" evidence="7">
    <location>
        <begin position="601"/>
        <end position="611"/>
    </location>
</feature>
<dbReference type="OrthoDB" id="71302at2759"/>
<dbReference type="AlphaFoldDB" id="A0A1B0Z6M7"/>
<feature type="domain" description="PAS" evidence="8">
    <location>
        <begin position="402"/>
        <end position="451"/>
    </location>
</feature>
<keyword evidence="2" id="KW-0677">Repeat</keyword>
<reference evidence="10" key="1">
    <citation type="submission" date="2016-01" db="EMBL/GenBank/DDBJ databases">
        <title>Cycle affected mortality caused by imidacloprid through mediating P450s in the Brown Planthopper Nilaparvata lugens.</title>
        <authorList>
            <person name="Kang K."/>
            <person name="Zhang W."/>
        </authorList>
    </citation>
    <scope>NUCLEOTIDE SEQUENCE</scope>
</reference>
<dbReference type="GO" id="GO:0003700">
    <property type="term" value="F:DNA-binding transcription factor activity"/>
    <property type="evidence" value="ECO:0007669"/>
    <property type="project" value="InterPro"/>
</dbReference>
<feature type="compositionally biased region" description="Polar residues" evidence="7">
    <location>
        <begin position="568"/>
        <end position="592"/>
    </location>
</feature>
<evidence type="ECO:0000256" key="7">
    <source>
        <dbReference type="SAM" id="MobiDB-lite"/>
    </source>
</evidence>
<sequence>MFLGSGQQQSASSASSVQQQASGGAATAGSGGGGVLHSMELAPQVDSTRDHTSKKSKAPSYNDGSDFDDDTGDDSKSVRTDDNKKQNHSEIEKRRRDKMNTYITELSAMVPMCYAMSRKLDKLTVLRMAVQHLKTIRGAVQSYTEGHYKPSFLSDQELKHLILQAAEGFLFVVGCDRGRILYVSESVSQVLHYSQGDLLGQSWFDILHPKDVAKVKEQLSASDLSPRERLIDAKTMLPVKTDVPQGVSRLCPGARRSFFCRMKCKSSSGGSGGGGGGGGGGGSIKEEQIDSSSSGGGCHRRKKQTHADKKQFSVVQCTGYLKSWAPTKSGGMGQEQAAGSSECEAESEADGDGCNLSCLVAVGRLLPPLQVRHTPSHAPPHDSSPSRPKLRTIQFISRHAMDGKFLFVDQRATMVLGFLPQELLGTSMYEYYHHEDISRLADSHKAALQGPPAITTHIYRFRSKDGSFVQLQSEWKSFRNPWTKDVEYLVAKNSLVMNEIKMQSDGPRVHCEETSQQNSFDFFASSQNNGGIGGRDMSRLISSHVEASKIGRQIAEEVFDLQRRGVDSPSSHGTPSPQTDQSLSVDSQSNNGAKRERTHRNSSCNNNNNYDSSYESVRNNVILSSAAAEPEAEVADFGLRVSPACEQTEAGVTTEGADGNDEMAMAVIMSLLEADAGLGGPVDFSGFPWPLP</sequence>
<keyword evidence="6" id="KW-0539">Nucleus</keyword>
<dbReference type="InterPro" id="IPR035965">
    <property type="entry name" value="PAS-like_dom_sf"/>
</dbReference>
<evidence type="ECO:0000259" key="8">
    <source>
        <dbReference type="PROSITE" id="PS50112"/>
    </source>
</evidence>
<name>A0A1B0Z6M7_NILLU</name>
<dbReference type="Pfam" id="PF00989">
    <property type="entry name" value="PAS"/>
    <property type="match status" value="1"/>
</dbReference>
<protein>
    <submittedName>
        <fullName evidence="10">Cycle protein</fullName>
    </submittedName>
</protein>
<proteinExistence type="evidence at transcript level"/>
<accession>A0A1B0Z6M7</accession>
<feature type="region of interest" description="Disordered" evidence="7">
    <location>
        <begin position="565"/>
        <end position="611"/>
    </location>
</feature>
<dbReference type="PROSITE" id="PS50112">
    <property type="entry name" value="PAS"/>
    <property type="match status" value="2"/>
</dbReference>
<dbReference type="SUPFAM" id="SSF47459">
    <property type="entry name" value="HLH, helix-loop-helix DNA-binding domain"/>
    <property type="match status" value="1"/>
</dbReference>
<dbReference type="PROSITE" id="PS50888">
    <property type="entry name" value="BHLH"/>
    <property type="match status" value="1"/>
</dbReference>
<feature type="region of interest" description="Disordered" evidence="7">
    <location>
        <begin position="266"/>
        <end position="307"/>
    </location>
</feature>
<dbReference type="GO" id="GO:0005667">
    <property type="term" value="C:transcription regulator complex"/>
    <property type="evidence" value="ECO:0007669"/>
    <property type="project" value="InterPro"/>
</dbReference>
<keyword evidence="3" id="KW-0805">Transcription regulation</keyword>
<dbReference type="InterPro" id="IPR011598">
    <property type="entry name" value="bHLH_dom"/>
</dbReference>
<dbReference type="NCBIfam" id="TIGR00229">
    <property type="entry name" value="sensory_box"/>
    <property type="match status" value="1"/>
</dbReference>
<evidence type="ECO:0000313" key="10">
    <source>
        <dbReference type="EMBL" id="ANP21801.1"/>
    </source>
</evidence>
<feature type="compositionally biased region" description="Basic and acidic residues" evidence="7">
    <location>
        <begin position="73"/>
        <end position="94"/>
    </location>
</feature>
<feature type="region of interest" description="Disordered" evidence="7">
    <location>
        <begin position="1"/>
        <end position="96"/>
    </location>
</feature>
<dbReference type="Pfam" id="PF14598">
    <property type="entry name" value="PAS_11"/>
    <property type="match status" value="1"/>
</dbReference>
<feature type="compositionally biased region" description="Low complexity" evidence="7">
    <location>
        <begin position="1"/>
        <end position="28"/>
    </location>
</feature>
<feature type="domain" description="PAS" evidence="8">
    <location>
        <begin position="154"/>
        <end position="219"/>
    </location>
</feature>
<evidence type="ECO:0000256" key="4">
    <source>
        <dbReference type="ARBA" id="ARBA00023125"/>
    </source>
</evidence>
<keyword evidence="5" id="KW-0804">Transcription</keyword>
<evidence type="ECO:0000256" key="3">
    <source>
        <dbReference type="ARBA" id="ARBA00023015"/>
    </source>
</evidence>
<dbReference type="CDD" id="cd00130">
    <property type="entry name" value="PAS"/>
    <property type="match status" value="2"/>
</dbReference>
<dbReference type="InterPro" id="IPR013767">
    <property type="entry name" value="PAS_fold"/>
</dbReference>
<dbReference type="Gene3D" id="3.30.450.20">
    <property type="entry name" value="PAS domain"/>
    <property type="match status" value="2"/>
</dbReference>
<feature type="compositionally biased region" description="Gly residues" evidence="7">
    <location>
        <begin position="269"/>
        <end position="283"/>
    </location>
</feature>
<evidence type="ECO:0000256" key="1">
    <source>
        <dbReference type="ARBA" id="ARBA00004123"/>
    </source>
</evidence>
<evidence type="ECO:0000256" key="5">
    <source>
        <dbReference type="ARBA" id="ARBA00023163"/>
    </source>
</evidence>